<keyword evidence="3" id="KW-1185">Reference proteome</keyword>
<evidence type="ECO:0000259" key="1">
    <source>
        <dbReference type="Pfam" id="PF01551"/>
    </source>
</evidence>
<sequence>MPLDLTAANKELQKVNLDDTALFSSFIFDSLASHGKQFGYGGYLEPRAIYHRSAVFGTEPQHMRSIHLGLDVWAPADTAVYAPWDGEIHSFQDNDEFGNYGPTIILKHPIGSETIYSLFGHLSRKDLAGIYVGMKVQQGDALCTIGPFPENGNWPAHLHFQLIKDLQNNSGDYPGVCTPAEKDFYQENCPDPFSILFPDGLEE</sequence>
<reference evidence="2" key="1">
    <citation type="journal article" date="2014" name="Int. J. Syst. Evol. Microbiol.">
        <title>Complete genome sequence of Corynebacterium casei LMG S-19264T (=DSM 44701T), isolated from a smear-ripened cheese.</title>
        <authorList>
            <consortium name="US DOE Joint Genome Institute (JGI-PGF)"/>
            <person name="Walter F."/>
            <person name="Albersmeier A."/>
            <person name="Kalinowski J."/>
            <person name="Ruckert C."/>
        </authorList>
    </citation>
    <scope>NUCLEOTIDE SEQUENCE</scope>
    <source>
        <strain evidence="2">KCTC 12368</strain>
    </source>
</reference>
<dbReference type="PANTHER" id="PTHR21666">
    <property type="entry name" value="PEPTIDASE-RELATED"/>
    <property type="match status" value="1"/>
</dbReference>
<evidence type="ECO:0000313" key="2">
    <source>
        <dbReference type="EMBL" id="GGZ19999.1"/>
    </source>
</evidence>
<comment type="caution">
    <text evidence="2">The sequence shown here is derived from an EMBL/GenBank/DDBJ whole genome shotgun (WGS) entry which is preliminary data.</text>
</comment>
<accession>A0A918PST0</accession>
<organism evidence="2 3">
    <name type="scientific">Echinicola pacifica</name>
    <dbReference type="NCBI Taxonomy" id="346377"/>
    <lineage>
        <taxon>Bacteria</taxon>
        <taxon>Pseudomonadati</taxon>
        <taxon>Bacteroidota</taxon>
        <taxon>Cytophagia</taxon>
        <taxon>Cytophagales</taxon>
        <taxon>Cyclobacteriaceae</taxon>
        <taxon>Echinicola</taxon>
    </lineage>
</organism>
<name>A0A918PST0_9BACT</name>
<dbReference type="GO" id="GO:0004222">
    <property type="term" value="F:metalloendopeptidase activity"/>
    <property type="evidence" value="ECO:0007669"/>
    <property type="project" value="TreeGrafter"/>
</dbReference>
<evidence type="ECO:0000313" key="3">
    <source>
        <dbReference type="Proteomes" id="UP000619457"/>
    </source>
</evidence>
<dbReference type="SUPFAM" id="SSF51261">
    <property type="entry name" value="Duplicated hybrid motif"/>
    <property type="match status" value="1"/>
</dbReference>
<proteinExistence type="predicted"/>
<dbReference type="EMBL" id="BMWX01000002">
    <property type="protein sequence ID" value="GGZ19999.1"/>
    <property type="molecule type" value="Genomic_DNA"/>
</dbReference>
<dbReference type="AlphaFoldDB" id="A0A918PST0"/>
<dbReference type="PANTHER" id="PTHR21666:SF270">
    <property type="entry name" value="MUREIN HYDROLASE ACTIVATOR ENVC"/>
    <property type="match status" value="1"/>
</dbReference>
<dbReference type="InterPro" id="IPR050570">
    <property type="entry name" value="Cell_wall_metabolism_enzyme"/>
</dbReference>
<protein>
    <recommendedName>
        <fullName evidence="1">M23ase beta-sheet core domain-containing protein</fullName>
    </recommendedName>
</protein>
<dbReference type="Proteomes" id="UP000619457">
    <property type="component" value="Unassembled WGS sequence"/>
</dbReference>
<gene>
    <name evidence="2" type="ORF">GCM10007049_10680</name>
</gene>
<dbReference type="InterPro" id="IPR011055">
    <property type="entry name" value="Dup_hybrid_motif"/>
</dbReference>
<reference evidence="2" key="2">
    <citation type="submission" date="2020-09" db="EMBL/GenBank/DDBJ databases">
        <authorList>
            <person name="Sun Q."/>
            <person name="Kim S."/>
        </authorList>
    </citation>
    <scope>NUCLEOTIDE SEQUENCE</scope>
    <source>
        <strain evidence="2">KCTC 12368</strain>
    </source>
</reference>
<feature type="domain" description="M23ase beta-sheet core" evidence="1">
    <location>
        <begin position="66"/>
        <end position="165"/>
    </location>
</feature>
<dbReference type="Pfam" id="PF01551">
    <property type="entry name" value="Peptidase_M23"/>
    <property type="match status" value="1"/>
</dbReference>
<dbReference type="InterPro" id="IPR016047">
    <property type="entry name" value="M23ase_b-sheet_dom"/>
</dbReference>
<dbReference type="CDD" id="cd12797">
    <property type="entry name" value="M23_peptidase"/>
    <property type="match status" value="1"/>
</dbReference>
<dbReference type="Gene3D" id="2.70.70.10">
    <property type="entry name" value="Glucose Permease (Domain IIA)"/>
    <property type="match status" value="1"/>
</dbReference>